<feature type="compositionally biased region" description="Polar residues" evidence="1">
    <location>
        <begin position="165"/>
        <end position="178"/>
    </location>
</feature>
<feature type="compositionally biased region" description="Polar residues" evidence="1">
    <location>
        <begin position="116"/>
        <end position="126"/>
    </location>
</feature>
<protein>
    <submittedName>
        <fullName evidence="2">(African queen) hypothetical protein</fullName>
    </submittedName>
</protein>
<name>A0A8J2QQI2_9NEOP</name>
<reference evidence="2" key="1">
    <citation type="submission" date="2021-09" db="EMBL/GenBank/DDBJ databases">
        <authorList>
            <person name="Martin H S."/>
        </authorList>
    </citation>
    <scope>NUCLEOTIDE SEQUENCE</scope>
</reference>
<evidence type="ECO:0000313" key="3">
    <source>
        <dbReference type="Proteomes" id="UP000789524"/>
    </source>
</evidence>
<dbReference type="GO" id="GO:0035102">
    <property type="term" value="C:PRC1 complex"/>
    <property type="evidence" value="ECO:0007669"/>
    <property type="project" value="TreeGrafter"/>
</dbReference>
<feature type="compositionally biased region" description="Polar residues" evidence="1">
    <location>
        <begin position="262"/>
        <end position="277"/>
    </location>
</feature>
<gene>
    <name evidence="2" type="ORF">DCHRY22_LOCUS7582</name>
</gene>
<feature type="compositionally biased region" description="Basic and acidic residues" evidence="1">
    <location>
        <begin position="194"/>
        <end position="209"/>
    </location>
</feature>
<dbReference type="PANTHER" id="PTHR10825:SF29">
    <property type="entry name" value="POLYCOMB GROUP RING FINGER PROTEIN 1"/>
    <property type="match status" value="1"/>
</dbReference>
<dbReference type="GO" id="GO:0000122">
    <property type="term" value="P:negative regulation of transcription by RNA polymerase II"/>
    <property type="evidence" value="ECO:0007669"/>
    <property type="project" value="TreeGrafter"/>
</dbReference>
<evidence type="ECO:0000256" key="1">
    <source>
        <dbReference type="SAM" id="MobiDB-lite"/>
    </source>
</evidence>
<dbReference type="EMBL" id="CAKASE010000057">
    <property type="protein sequence ID" value="CAG9567035.1"/>
    <property type="molecule type" value="Genomic_DNA"/>
</dbReference>
<feature type="region of interest" description="Disordered" evidence="1">
    <location>
        <begin position="246"/>
        <end position="322"/>
    </location>
</feature>
<feature type="compositionally biased region" description="Polar residues" evidence="1">
    <location>
        <begin position="133"/>
        <end position="143"/>
    </location>
</feature>
<dbReference type="Proteomes" id="UP000789524">
    <property type="component" value="Unassembled WGS sequence"/>
</dbReference>
<keyword evidence="3" id="KW-1185">Reference proteome</keyword>
<feature type="compositionally biased region" description="Low complexity" evidence="1">
    <location>
        <begin position="80"/>
        <end position="92"/>
    </location>
</feature>
<dbReference type="PANTHER" id="PTHR10825">
    <property type="entry name" value="RING FINGER DOMAIN-CONTAINING, POLYCOMB GROUP COMPONENT"/>
    <property type="match status" value="1"/>
</dbReference>
<feature type="region of interest" description="Disordered" evidence="1">
    <location>
        <begin position="80"/>
        <end position="209"/>
    </location>
</feature>
<accession>A0A8J2QQI2</accession>
<dbReference type="GO" id="GO:1990841">
    <property type="term" value="F:promoter-specific chromatin binding"/>
    <property type="evidence" value="ECO:0007669"/>
    <property type="project" value="TreeGrafter"/>
</dbReference>
<dbReference type="AlphaFoldDB" id="A0A8J2QQI2"/>
<organism evidence="2 3">
    <name type="scientific">Danaus chrysippus</name>
    <name type="common">African queen</name>
    <dbReference type="NCBI Taxonomy" id="151541"/>
    <lineage>
        <taxon>Eukaryota</taxon>
        <taxon>Metazoa</taxon>
        <taxon>Ecdysozoa</taxon>
        <taxon>Arthropoda</taxon>
        <taxon>Hexapoda</taxon>
        <taxon>Insecta</taxon>
        <taxon>Pterygota</taxon>
        <taxon>Neoptera</taxon>
        <taxon>Endopterygota</taxon>
        <taxon>Lepidoptera</taxon>
        <taxon>Glossata</taxon>
        <taxon>Ditrysia</taxon>
        <taxon>Papilionoidea</taxon>
        <taxon>Nymphalidae</taxon>
        <taxon>Danainae</taxon>
        <taxon>Danaini</taxon>
        <taxon>Danaina</taxon>
        <taxon>Danaus</taxon>
        <taxon>Anosia</taxon>
    </lineage>
</organism>
<dbReference type="OrthoDB" id="1926878at2759"/>
<sequence>MMINSAKPNIKLDKALQDIVYKLVPGLSFKKRWSVDNNFYASRPGPAASATPEQRGEDTERIIFSPEDVISFSLEYSDATDTDSISSKSSDSNEPQPATASTRRKGTQFPDRKPSPTCTEDTNVSSPIPHINDNGSEASSGTDSPMPDDNLKKLSDTIKKEAQKTPKTSSPKSTNDNATLPKETPKNVSTPVSKTEETLKRKIEPSKAIPEMKKIKIEVDKTKSPTTEIIVFIQTTNGGSCTEKRNVSAAQTLTSPKRKTSEPTTAAQPSPLVQKTVSPLKLQIPKPEAVSTLPKHVDTPKTVSKKMPDLKPSIPSNASSQK</sequence>
<feature type="compositionally biased region" description="Basic and acidic residues" evidence="1">
    <location>
        <begin position="149"/>
        <end position="164"/>
    </location>
</feature>
<comment type="caution">
    <text evidence="2">The sequence shown here is derived from an EMBL/GenBank/DDBJ whole genome shotgun (WGS) entry which is preliminary data.</text>
</comment>
<evidence type="ECO:0000313" key="2">
    <source>
        <dbReference type="EMBL" id="CAG9567035.1"/>
    </source>
</evidence>
<proteinExistence type="predicted"/>